<evidence type="ECO:0000256" key="1">
    <source>
        <dbReference type="SAM" id="SignalP"/>
    </source>
</evidence>
<dbReference type="Gene3D" id="2.120.10.30">
    <property type="entry name" value="TolB, C-terminal domain"/>
    <property type="match status" value="1"/>
</dbReference>
<dbReference type="InterPro" id="IPR011042">
    <property type="entry name" value="6-blade_b-propeller_TolB-like"/>
</dbReference>
<dbReference type="SUPFAM" id="SSF63829">
    <property type="entry name" value="Calcium-dependent phosphotriesterase"/>
    <property type="match status" value="1"/>
</dbReference>
<protein>
    <submittedName>
        <fullName evidence="2">Probable large, multifunctional secreted protein</fullName>
    </submittedName>
</protein>
<dbReference type="AlphaFoldDB" id="A0A6J4NSC2"/>
<feature type="signal peptide" evidence="1">
    <location>
        <begin position="1"/>
        <end position="22"/>
    </location>
</feature>
<feature type="non-terminal residue" evidence="2">
    <location>
        <position position="416"/>
    </location>
</feature>
<dbReference type="PANTHER" id="PTHR33546:SF1">
    <property type="entry name" value="LARGE, MULTIFUNCTIONAL SECRETED PROTEIN"/>
    <property type="match status" value="1"/>
</dbReference>
<proteinExistence type="predicted"/>
<dbReference type="EMBL" id="CADCUQ010000311">
    <property type="protein sequence ID" value="CAA9394471.1"/>
    <property type="molecule type" value="Genomic_DNA"/>
</dbReference>
<gene>
    <name evidence="2" type="ORF">AVDCRST_MAG64-1357</name>
</gene>
<name>A0A6J4NSC2_9BACT</name>
<sequence length="416" mass="45393">MLSNRPTLLLAALLLLPALAPAQDQKPDGGAPKESDYYKIVSFPIPEAITLEVGGLEFMPDGRLAVSTRFGDIYLVTNLYDDPPKKAQYVRWATGLHEVLGLAYNAKDEFLYAVQRGEITKLKDTDADDVADVFETYCDEWGISGDYHEYPIGSRFDREGNLFVVLCLTGSFTSDAPYRGWCLKVTPDGKAHPFASGIRSPAGIGFDHEGELFYCDNQGPWNGTSSLKHLTQSSFQGHPIGNRWYELAKGEMGEAPVEPKSGSRFHVEAQRVKQYVPPPILLPHGKIGQSASGIWCDTSGGKFGPYANHLFVGDQHHSNITRCVLEKVNGRLQGVAIPFASGFASGIVPMLQSPKDGSLFVGGTNRGWGSVGPKPFALERVVWTGKVPFELYDMKVAPDGFTLTFTEPVDKATAGD</sequence>
<accession>A0A6J4NSC2</accession>
<dbReference type="PANTHER" id="PTHR33546">
    <property type="entry name" value="LARGE, MULTIFUNCTIONAL SECRETED PROTEIN-RELATED"/>
    <property type="match status" value="1"/>
</dbReference>
<evidence type="ECO:0000313" key="2">
    <source>
        <dbReference type="EMBL" id="CAA9394471.1"/>
    </source>
</evidence>
<reference evidence="2" key="1">
    <citation type="submission" date="2020-02" db="EMBL/GenBank/DDBJ databases">
        <authorList>
            <person name="Meier V. D."/>
        </authorList>
    </citation>
    <scope>NUCLEOTIDE SEQUENCE</scope>
    <source>
        <strain evidence="2">AVDCRST_MAG64</strain>
    </source>
</reference>
<organism evidence="2">
    <name type="scientific">uncultured Phycisphaerae bacterium</name>
    <dbReference type="NCBI Taxonomy" id="904963"/>
    <lineage>
        <taxon>Bacteria</taxon>
        <taxon>Pseudomonadati</taxon>
        <taxon>Planctomycetota</taxon>
        <taxon>Phycisphaerae</taxon>
        <taxon>environmental samples</taxon>
    </lineage>
</organism>
<feature type="chain" id="PRO_5027023727" evidence="1">
    <location>
        <begin position="23"/>
        <end position="416"/>
    </location>
</feature>
<keyword evidence="1" id="KW-0732">Signal</keyword>